<name>Q47CL3_DECAR</name>
<accession>Q47CL3</accession>
<reference evidence="1" key="1">
    <citation type="submission" date="2005-08" db="EMBL/GenBank/DDBJ databases">
        <title>Complete sequence of Dechloromonas aromatica RCB.</title>
        <authorList>
            <person name="Salinero K.K."/>
            <person name="Copeland A."/>
            <person name="Lucas S."/>
            <person name="Lapidus A."/>
            <person name="Barry K."/>
            <person name="Detter J.C."/>
            <person name="Glavina T."/>
            <person name="Hammon N."/>
            <person name="Israni S."/>
            <person name="Pitluck S."/>
            <person name="Di Bartolo G."/>
            <person name="Trong S."/>
            <person name="Schmutz J."/>
            <person name="Larimer F."/>
            <person name="Land M."/>
            <person name="Ivanova N."/>
            <person name="Richardson P."/>
        </authorList>
    </citation>
    <scope>NUCLEOTIDE SEQUENCE</scope>
    <source>
        <strain evidence="1">RCB</strain>
    </source>
</reference>
<dbReference type="EMBL" id="CP000089">
    <property type="protein sequence ID" value="AAZ47418.1"/>
    <property type="molecule type" value="Genomic_DNA"/>
</dbReference>
<evidence type="ECO:0000313" key="1">
    <source>
        <dbReference type="EMBL" id="AAZ47418.1"/>
    </source>
</evidence>
<proteinExistence type="predicted"/>
<dbReference type="AlphaFoldDB" id="Q47CL3"/>
<dbReference type="HOGENOM" id="CLU_1945199_0_0_4"/>
<protein>
    <submittedName>
        <fullName evidence="1">Uncharacterized protein</fullName>
    </submittedName>
</protein>
<gene>
    <name evidence="1" type="ordered locus">Daro_2688</name>
</gene>
<organism evidence="1">
    <name type="scientific">Dechloromonas aromatica (strain RCB)</name>
    <dbReference type="NCBI Taxonomy" id="159087"/>
    <lineage>
        <taxon>Bacteria</taxon>
        <taxon>Pseudomonadati</taxon>
        <taxon>Pseudomonadota</taxon>
        <taxon>Betaproteobacteria</taxon>
        <taxon>Rhodocyclales</taxon>
        <taxon>Azonexaceae</taxon>
        <taxon>Dechloromonas</taxon>
    </lineage>
</organism>
<dbReference type="KEGG" id="dar:Daro_2688"/>
<sequence>MSHQAIIRNDVTFDRPQARITTDQIHDLAKTIDGSFTTCDLSDLLVESGKCRGMSYAQIERAVRGAMSWLVLREIAYVDGQIKKITDAGVISKPFVYRLYLGRTWDKDRREAVRSSAGLNLLERALGYC</sequence>